<protein>
    <submittedName>
        <fullName evidence="1">HAD family hydrolase</fullName>
    </submittedName>
</protein>
<keyword evidence="1" id="KW-0378">Hydrolase</keyword>
<dbReference type="Proteomes" id="UP000675554">
    <property type="component" value="Unassembled WGS sequence"/>
</dbReference>
<name>A0A8T4J415_9ACTN</name>
<dbReference type="InterPro" id="IPR036412">
    <property type="entry name" value="HAD-like_sf"/>
</dbReference>
<dbReference type="NCBIfam" id="TIGR01549">
    <property type="entry name" value="HAD-SF-IA-v1"/>
    <property type="match status" value="1"/>
</dbReference>
<dbReference type="PANTHER" id="PTHR43434:SF1">
    <property type="entry name" value="PHOSPHOGLYCOLATE PHOSPHATASE"/>
    <property type="match status" value="1"/>
</dbReference>
<proteinExistence type="predicted"/>
<sequence>MRDLIGPAKCVIFDFDGPLCHLFHRFHAPGVADRLRELIPAAHPGNGSLSSDTPFSGVEDPYVILQRAFADPASVADGTAHAVERALTREEVRAASHAYPTPYADSLVRTLSSTGRRLAVATNNAQQAVERYLETRLTGALFAGHVHGRCADAGLRLKPDPDCLVRALESTGTAPGDALMIGDAPRDLAAARAAGVAFLGYGRNERKAAALRAAGLEAEDMVDSLRDVLKCVDPGAHV</sequence>
<dbReference type="InterPro" id="IPR006439">
    <property type="entry name" value="HAD-SF_hydro_IA"/>
</dbReference>
<dbReference type="GO" id="GO:0008967">
    <property type="term" value="F:phosphoglycolate phosphatase activity"/>
    <property type="evidence" value="ECO:0007669"/>
    <property type="project" value="TreeGrafter"/>
</dbReference>
<evidence type="ECO:0000313" key="1">
    <source>
        <dbReference type="EMBL" id="MBR7677763.1"/>
    </source>
</evidence>
<dbReference type="EMBL" id="JAGSMN010001060">
    <property type="protein sequence ID" value="MBR7677763.1"/>
    <property type="molecule type" value="Genomic_DNA"/>
</dbReference>
<dbReference type="GO" id="GO:0006281">
    <property type="term" value="P:DNA repair"/>
    <property type="evidence" value="ECO:0007669"/>
    <property type="project" value="TreeGrafter"/>
</dbReference>
<accession>A0A8T4J415</accession>
<dbReference type="Gene3D" id="3.40.50.1000">
    <property type="entry name" value="HAD superfamily/HAD-like"/>
    <property type="match status" value="1"/>
</dbReference>
<dbReference type="InterPro" id="IPR050155">
    <property type="entry name" value="HAD-like_hydrolase_sf"/>
</dbReference>
<reference evidence="1" key="1">
    <citation type="submission" date="2021-04" db="EMBL/GenBank/DDBJ databases">
        <title>Sequencing of actinobacteria type strains.</title>
        <authorList>
            <person name="Nguyen G.-S."/>
            <person name="Wentzel A."/>
        </authorList>
    </citation>
    <scope>NUCLEOTIDE SEQUENCE</scope>
    <source>
        <strain evidence="1">DSM 42095</strain>
    </source>
</reference>
<gene>
    <name evidence="1" type="ORF">KDA82_33205</name>
</gene>
<dbReference type="AlphaFoldDB" id="A0A8T4J415"/>
<dbReference type="PANTHER" id="PTHR43434">
    <property type="entry name" value="PHOSPHOGLYCOLATE PHOSPHATASE"/>
    <property type="match status" value="1"/>
</dbReference>
<dbReference type="SUPFAM" id="SSF56784">
    <property type="entry name" value="HAD-like"/>
    <property type="match status" value="1"/>
</dbReference>
<evidence type="ECO:0000313" key="2">
    <source>
        <dbReference type="Proteomes" id="UP000675554"/>
    </source>
</evidence>
<organism evidence="1 2">
    <name type="scientific">Streptomyces daliensis</name>
    <dbReference type="NCBI Taxonomy" id="299421"/>
    <lineage>
        <taxon>Bacteria</taxon>
        <taxon>Bacillati</taxon>
        <taxon>Actinomycetota</taxon>
        <taxon>Actinomycetes</taxon>
        <taxon>Kitasatosporales</taxon>
        <taxon>Streptomycetaceae</taxon>
        <taxon>Streptomyces</taxon>
    </lineage>
</organism>
<comment type="caution">
    <text evidence="1">The sequence shown here is derived from an EMBL/GenBank/DDBJ whole genome shotgun (WGS) entry which is preliminary data.</text>
</comment>
<keyword evidence="2" id="KW-1185">Reference proteome</keyword>
<dbReference type="Pfam" id="PF00702">
    <property type="entry name" value="Hydrolase"/>
    <property type="match status" value="1"/>
</dbReference>
<dbReference type="InterPro" id="IPR023214">
    <property type="entry name" value="HAD_sf"/>
</dbReference>
<dbReference type="GO" id="GO:0005829">
    <property type="term" value="C:cytosol"/>
    <property type="evidence" value="ECO:0007669"/>
    <property type="project" value="TreeGrafter"/>
</dbReference>